<gene>
    <name evidence="3" type="ORF">OKA05_06740</name>
</gene>
<feature type="domain" description="DUF2062" evidence="2">
    <location>
        <begin position="32"/>
        <end position="160"/>
    </location>
</feature>
<feature type="transmembrane region" description="Helical" evidence="1">
    <location>
        <begin position="137"/>
        <end position="163"/>
    </location>
</feature>
<evidence type="ECO:0000313" key="4">
    <source>
        <dbReference type="Proteomes" id="UP001320876"/>
    </source>
</evidence>
<comment type="caution">
    <text evidence="3">The sequence shown here is derived from an EMBL/GenBank/DDBJ whole genome shotgun (WGS) entry which is preliminary data.</text>
</comment>
<dbReference type="InterPro" id="IPR018639">
    <property type="entry name" value="DUF2062"/>
</dbReference>
<keyword evidence="1" id="KW-0812">Transmembrane</keyword>
<evidence type="ECO:0000256" key="1">
    <source>
        <dbReference type="SAM" id="Phobius"/>
    </source>
</evidence>
<organism evidence="3 4">
    <name type="scientific">Luteolibacter arcticus</name>
    <dbReference type="NCBI Taxonomy" id="1581411"/>
    <lineage>
        <taxon>Bacteria</taxon>
        <taxon>Pseudomonadati</taxon>
        <taxon>Verrucomicrobiota</taxon>
        <taxon>Verrucomicrobiia</taxon>
        <taxon>Verrucomicrobiales</taxon>
        <taxon>Verrucomicrobiaceae</taxon>
        <taxon>Luteolibacter</taxon>
    </lineage>
</organism>
<evidence type="ECO:0000259" key="2">
    <source>
        <dbReference type="Pfam" id="PF09835"/>
    </source>
</evidence>
<keyword evidence="1" id="KW-0472">Membrane</keyword>
<keyword evidence="4" id="KW-1185">Reference proteome</keyword>
<dbReference type="PANTHER" id="PTHR40547">
    <property type="entry name" value="SLL0298 PROTEIN"/>
    <property type="match status" value="1"/>
</dbReference>
<name>A0ABT3GFP5_9BACT</name>
<dbReference type="PANTHER" id="PTHR40547:SF1">
    <property type="entry name" value="SLL0298 PROTEIN"/>
    <property type="match status" value="1"/>
</dbReference>
<proteinExistence type="predicted"/>
<reference evidence="3 4" key="1">
    <citation type="submission" date="2022-10" db="EMBL/GenBank/DDBJ databases">
        <title>Luteolibacter arcticus strain CCTCC AB 2014275, whole genome shotgun sequencing project.</title>
        <authorList>
            <person name="Zhao G."/>
            <person name="Shen L."/>
        </authorList>
    </citation>
    <scope>NUCLEOTIDE SEQUENCE [LARGE SCALE GENOMIC DNA]</scope>
    <source>
        <strain evidence="3 4">CCTCC AB 2014275</strain>
    </source>
</reference>
<dbReference type="Proteomes" id="UP001320876">
    <property type="component" value="Unassembled WGS sequence"/>
</dbReference>
<evidence type="ECO:0000313" key="3">
    <source>
        <dbReference type="EMBL" id="MCW1922243.1"/>
    </source>
</evidence>
<keyword evidence="1" id="KW-1133">Transmembrane helix</keyword>
<dbReference type="RefSeq" id="WP_264486352.1">
    <property type="nucleotide sequence ID" value="NZ_JAPDDT010000002.1"/>
</dbReference>
<dbReference type="EMBL" id="JAPDDT010000002">
    <property type="protein sequence ID" value="MCW1922243.1"/>
    <property type="molecule type" value="Genomic_DNA"/>
</dbReference>
<sequence>MKRKYLWMVRRAYRALRHPKLRHRGWWRKLTQPLFERRLWKPCRDTVAVGIAIGLFFGLIPLIPQSLFAAIAAMRVKANIPFAVAITWISNPLTNLPIWAAQLWLGNQVQGLLHLSPPEFAGTFEIPGVGVVNAATFLLGVLLSGLIAALLTFPAVHLFSAIMPHHLPRLPRRHRDAVVIVPPRGSGSSGN</sequence>
<protein>
    <submittedName>
        <fullName evidence="3">DUF2062 domain-containing protein</fullName>
    </submittedName>
</protein>
<accession>A0ABT3GFP5</accession>
<dbReference type="Pfam" id="PF09835">
    <property type="entry name" value="DUF2062"/>
    <property type="match status" value="1"/>
</dbReference>